<comment type="caution">
    <text evidence="1">The sequence shown here is derived from an EMBL/GenBank/DDBJ whole genome shotgun (WGS) entry which is preliminary data.</text>
</comment>
<evidence type="ECO:0000313" key="2">
    <source>
        <dbReference type="Proteomes" id="UP000032552"/>
    </source>
</evidence>
<dbReference type="GeneID" id="57089709"/>
<evidence type="ECO:0000313" key="1">
    <source>
        <dbReference type="EMBL" id="GAN37496.1"/>
    </source>
</evidence>
<dbReference type="RefSeq" id="WP_003658086.1">
    <property type="nucleotide sequence ID" value="NZ_BAYM01000240.1"/>
</dbReference>
<dbReference type="EMBL" id="BAYM01000240">
    <property type="protein sequence ID" value="GAN37496.1"/>
    <property type="molecule type" value="Genomic_DNA"/>
</dbReference>
<sequence length="134" mass="15414">MIQITSPEQELYDYFYAFSQSAGYKTYDHLPMQQENAPYPFVIVGDIQVVPTATKTSLNGNVLITIDIWGDKKQRFTISDMAERFFRAAIGQVLTDDYRFYGRVEDQSKEFTQDQSVPDTVLNRATLILNLNIL</sequence>
<reference evidence="2" key="1">
    <citation type="submission" date="2014-05" db="EMBL/GenBank/DDBJ databases">
        <title>Whole genome sequencing of Lactobacillus casei NRIC0644.</title>
        <authorList>
            <person name="Atarashi H."/>
            <person name="Yoshida Y."/>
            <person name="Fujimura S."/>
            <person name="Tanaka N."/>
            <person name="Shiwa Y."/>
            <person name="Yoshikawa H."/>
            <person name="Okada S."/>
            <person name="Nakagawa J."/>
        </authorList>
    </citation>
    <scope>NUCLEOTIDE SEQUENCE [LARGE SCALE GENOMIC DNA]</scope>
    <source>
        <strain evidence="2">NRIC0644</strain>
    </source>
</reference>
<protein>
    <submittedName>
        <fullName evidence="1">Phage major structural protein</fullName>
    </submittedName>
</protein>
<dbReference type="InterPro" id="IPR053745">
    <property type="entry name" value="Viral_Tail_Comp_sf"/>
</dbReference>
<organism evidence="1 2">
    <name type="scientific">Lacticaseibacillus paracasei NRIC 0644</name>
    <dbReference type="NCBI Taxonomy" id="1435038"/>
    <lineage>
        <taxon>Bacteria</taxon>
        <taxon>Bacillati</taxon>
        <taxon>Bacillota</taxon>
        <taxon>Bacilli</taxon>
        <taxon>Lactobacillales</taxon>
        <taxon>Lactobacillaceae</taxon>
        <taxon>Lacticaseibacillus</taxon>
    </lineage>
</organism>
<dbReference type="AlphaFoldDB" id="A0A0C9PR83"/>
<gene>
    <name evidence="1" type="ORF">LC0644_2085</name>
</gene>
<accession>A0A0C9PR83</accession>
<dbReference type="Proteomes" id="UP000032552">
    <property type="component" value="Unassembled WGS sequence"/>
</dbReference>
<proteinExistence type="predicted"/>
<dbReference type="Gene3D" id="3.30.2000.30">
    <property type="match status" value="1"/>
</dbReference>
<name>A0A0C9PR83_LACPA</name>